<dbReference type="InterPro" id="IPR001254">
    <property type="entry name" value="Trypsin_dom"/>
</dbReference>
<evidence type="ECO:0000256" key="2">
    <source>
        <dbReference type="ARBA" id="ARBA00007664"/>
    </source>
</evidence>
<protein>
    <recommendedName>
        <fullName evidence="10">trypsin</fullName>
        <ecNumber evidence="10">3.4.21.4</ecNumber>
    </recommendedName>
</protein>
<dbReference type="OrthoDB" id="60866at2759"/>
<accession>B4NDT2</accession>
<evidence type="ECO:0000256" key="5">
    <source>
        <dbReference type="ARBA" id="ARBA00022801"/>
    </source>
</evidence>
<comment type="subcellular location">
    <subcellularLocation>
        <location evidence="1">Secreted</location>
        <location evidence="1">Extracellular space</location>
    </subcellularLocation>
</comment>
<dbReference type="Gene3D" id="2.40.10.10">
    <property type="entry name" value="Trypsin-like serine proteases"/>
    <property type="match status" value="2"/>
</dbReference>
<comment type="similarity">
    <text evidence="2">Belongs to the peptidase S1 family.</text>
</comment>
<evidence type="ECO:0000313" key="13">
    <source>
        <dbReference type="EMBL" id="EDW81901.2"/>
    </source>
</evidence>
<proteinExistence type="inferred from homology"/>
<evidence type="ECO:0000256" key="11">
    <source>
        <dbReference type="SAM" id="SignalP"/>
    </source>
</evidence>
<dbReference type="eggNOG" id="KOG3627">
    <property type="taxonomic scope" value="Eukaryota"/>
</dbReference>
<dbReference type="FunFam" id="2.40.10.10:FF:000068">
    <property type="entry name" value="transmembrane protease serine 2"/>
    <property type="match status" value="1"/>
</dbReference>
<feature type="chain" id="PRO_5006458359" description="trypsin" evidence="11">
    <location>
        <begin position="21"/>
        <end position="245"/>
    </location>
</feature>
<gene>
    <name evidence="13" type="primary">Dwil\GK25410</name>
    <name evidence="13" type="ORF">Dwil_GK25410</name>
</gene>
<dbReference type="HOGENOM" id="CLU_006842_7_4_1"/>
<keyword evidence="3" id="KW-0645">Protease</keyword>
<name>B4NDT2_DROWI</name>
<dbReference type="InterPro" id="IPR043504">
    <property type="entry name" value="Peptidase_S1_PA_chymotrypsin"/>
</dbReference>
<keyword evidence="4 11" id="KW-0732">Signal</keyword>
<dbReference type="AlphaFoldDB" id="B4NDT2"/>
<keyword evidence="6" id="KW-0720">Serine protease</keyword>
<evidence type="ECO:0000256" key="6">
    <source>
        <dbReference type="ARBA" id="ARBA00022825"/>
    </source>
</evidence>
<dbReference type="SMR" id="B4NDT2"/>
<organism evidence="13 14">
    <name type="scientific">Drosophila willistoni</name>
    <name type="common">Fruit fly</name>
    <dbReference type="NCBI Taxonomy" id="7260"/>
    <lineage>
        <taxon>Eukaryota</taxon>
        <taxon>Metazoa</taxon>
        <taxon>Ecdysozoa</taxon>
        <taxon>Arthropoda</taxon>
        <taxon>Hexapoda</taxon>
        <taxon>Insecta</taxon>
        <taxon>Pterygota</taxon>
        <taxon>Neoptera</taxon>
        <taxon>Endopterygota</taxon>
        <taxon>Diptera</taxon>
        <taxon>Brachycera</taxon>
        <taxon>Muscomorpha</taxon>
        <taxon>Ephydroidea</taxon>
        <taxon>Drosophilidae</taxon>
        <taxon>Drosophila</taxon>
        <taxon>Sophophora</taxon>
    </lineage>
</organism>
<dbReference type="InterPro" id="IPR018114">
    <property type="entry name" value="TRYPSIN_HIS"/>
</dbReference>
<dbReference type="GO" id="GO:0005576">
    <property type="term" value="C:extracellular region"/>
    <property type="evidence" value="ECO:0007669"/>
    <property type="project" value="UniProtKB-SubCell"/>
</dbReference>
<dbReference type="FunCoup" id="B4NDT2">
    <property type="interactions" value="2"/>
</dbReference>
<dbReference type="GO" id="GO:0004252">
    <property type="term" value="F:serine-type endopeptidase activity"/>
    <property type="evidence" value="ECO:0007669"/>
    <property type="project" value="UniProtKB-EC"/>
</dbReference>
<dbReference type="InterPro" id="IPR050430">
    <property type="entry name" value="Peptidase_S1"/>
</dbReference>
<dbReference type="PROSITE" id="PS00134">
    <property type="entry name" value="TRYPSIN_HIS"/>
    <property type="match status" value="1"/>
</dbReference>
<dbReference type="InParanoid" id="B4NDT2"/>
<sequence length="245" mass="25861">MRPIQVVLLLIGVATLQVAARDLAAVGSHPYSVSLQQEGKHICNGCLIKDQWVLTAAHCVTVGSGITSYPARNFQARVGSVQRLAAGQLIQLSSIVVHSNFSLGTSDLALLKLESKVTLNANTQPIDLATEEPPVGSEVTYTGWGASELDGTPSHRLQVGTRQVISQADCRAETFLDQEGLLCLAPETGATTTAGLCTGDAGAPAVYNNQLVGIGTFFLSDCGTQQPDGYQNIVHYLPWINANSS</sequence>
<feature type="signal peptide" evidence="11">
    <location>
        <begin position="1"/>
        <end position="20"/>
    </location>
</feature>
<keyword evidence="5 13" id="KW-0378">Hydrolase</keyword>
<dbReference type="PANTHER" id="PTHR24276">
    <property type="entry name" value="POLYSERASE-RELATED"/>
    <property type="match status" value="1"/>
</dbReference>
<evidence type="ECO:0000256" key="10">
    <source>
        <dbReference type="ARBA" id="ARBA00038868"/>
    </source>
</evidence>
<comment type="catalytic activity">
    <reaction evidence="9">
        <text>Preferential cleavage: Arg-|-Xaa, Lys-|-Xaa.</text>
        <dbReference type="EC" id="3.4.21.4"/>
    </reaction>
</comment>
<evidence type="ECO:0000256" key="8">
    <source>
        <dbReference type="ARBA" id="ARBA00023157"/>
    </source>
</evidence>
<dbReference type="InterPro" id="IPR009003">
    <property type="entry name" value="Peptidase_S1_PA"/>
</dbReference>
<keyword evidence="8" id="KW-1015">Disulfide bond</keyword>
<dbReference type="CDD" id="cd00190">
    <property type="entry name" value="Tryp_SPc"/>
    <property type="match status" value="1"/>
</dbReference>
<keyword evidence="14" id="KW-1185">Reference proteome</keyword>
<dbReference type="EMBL" id="CH964239">
    <property type="protein sequence ID" value="EDW81901.2"/>
    <property type="molecule type" value="Genomic_DNA"/>
</dbReference>
<evidence type="ECO:0000256" key="3">
    <source>
        <dbReference type="ARBA" id="ARBA00022670"/>
    </source>
</evidence>
<dbReference type="SUPFAM" id="SSF50494">
    <property type="entry name" value="Trypsin-like serine proteases"/>
    <property type="match status" value="1"/>
</dbReference>
<reference evidence="13 14" key="1">
    <citation type="journal article" date="2007" name="Nature">
        <title>Evolution of genes and genomes on the Drosophila phylogeny.</title>
        <authorList>
            <consortium name="Drosophila 12 Genomes Consortium"/>
            <person name="Clark A.G."/>
            <person name="Eisen M.B."/>
            <person name="Smith D.R."/>
            <person name="Bergman C.M."/>
            <person name="Oliver B."/>
            <person name="Markow T.A."/>
            <person name="Kaufman T.C."/>
            <person name="Kellis M."/>
            <person name="Gelbart W."/>
            <person name="Iyer V.N."/>
            <person name="Pollard D.A."/>
            <person name="Sackton T.B."/>
            <person name="Larracuente A.M."/>
            <person name="Singh N.D."/>
            <person name="Abad J.P."/>
            <person name="Abt D.N."/>
            <person name="Adryan B."/>
            <person name="Aguade M."/>
            <person name="Akashi H."/>
            <person name="Anderson W.W."/>
            <person name="Aquadro C.F."/>
            <person name="Ardell D.H."/>
            <person name="Arguello R."/>
            <person name="Artieri C.G."/>
            <person name="Barbash D.A."/>
            <person name="Barker D."/>
            <person name="Barsanti P."/>
            <person name="Batterham P."/>
            <person name="Batzoglou S."/>
            <person name="Begun D."/>
            <person name="Bhutkar A."/>
            <person name="Blanco E."/>
            <person name="Bosak S.A."/>
            <person name="Bradley R.K."/>
            <person name="Brand A.D."/>
            <person name="Brent M.R."/>
            <person name="Brooks A.N."/>
            <person name="Brown R.H."/>
            <person name="Butlin R.K."/>
            <person name="Caggese C."/>
            <person name="Calvi B.R."/>
            <person name="Bernardo de Carvalho A."/>
            <person name="Caspi A."/>
            <person name="Castrezana S."/>
            <person name="Celniker S.E."/>
            <person name="Chang J.L."/>
            <person name="Chapple C."/>
            <person name="Chatterji S."/>
            <person name="Chinwalla A."/>
            <person name="Civetta A."/>
            <person name="Clifton S.W."/>
            <person name="Comeron J.M."/>
            <person name="Costello J.C."/>
            <person name="Coyne J.A."/>
            <person name="Daub J."/>
            <person name="David R.G."/>
            <person name="Delcher A.L."/>
            <person name="Delehaunty K."/>
            <person name="Do C.B."/>
            <person name="Ebling H."/>
            <person name="Edwards K."/>
            <person name="Eickbush T."/>
            <person name="Evans J.D."/>
            <person name="Filipski A."/>
            <person name="Findeiss S."/>
            <person name="Freyhult E."/>
            <person name="Fulton L."/>
            <person name="Fulton R."/>
            <person name="Garcia A.C."/>
            <person name="Gardiner A."/>
            <person name="Garfield D.A."/>
            <person name="Garvin B.E."/>
            <person name="Gibson G."/>
            <person name="Gilbert D."/>
            <person name="Gnerre S."/>
            <person name="Godfrey J."/>
            <person name="Good R."/>
            <person name="Gotea V."/>
            <person name="Gravely B."/>
            <person name="Greenberg A.J."/>
            <person name="Griffiths-Jones S."/>
            <person name="Gross S."/>
            <person name="Guigo R."/>
            <person name="Gustafson E.A."/>
            <person name="Haerty W."/>
            <person name="Hahn M.W."/>
            <person name="Halligan D.L."/>
            <person name="Halpern A.L."/>
            <person name="Halter G.M."/>
            <person name="Han M.V."/>
            <person name="Heger A."/>
            <person name="Hillier L."/>
            <person name="Hinrichs A.S."/>
            <person name="Holmes I."/>
            <person name="Hoskins R.A."/>
            <person name="Hubisz M.J."/>
            <person name="Hultmark D."/>
            <person name="Huntley M.A."/>
            <person name="Jaffe D.B."/>
            <person name="Jagadeeshan S."/>
            <person name="Jeck W.R."/>
            <person name="Johnson J."/>
            <person name="Jones C.D."/>
            <person name="Jordan W.C."/>
            <person name="Karpen G.H."/>
            <person name="Kataoka E."/>
            <person name="Keightley P.D."/>
            <person name="Kheradpour P."/>
            <person name="Kirkness E.F."/>
            <person name="Koerich L.B."/>
            <person name="Kristiansen K."/>
            <person name="Kudrna D."/>
            <person name="Kulathinal R.J."/>
            <person name="Kumar S."/>
            <person name="Kwok R."/>
            <person name="Lander E."/>
            <person name="Langley C.H."/>
            <person name="Lapoint R."/>
            <person name="Lazzaro B.P."/>
            <person name="Lee S.J."/>
            <person name="Levesque L."/>
            <person name="Li R."/>
            <person name="Lin C.F."/>
            <person name="Lin M.F."/>
            <person name="Lindblad-Toh K."/>
            <person name="Llopart A."/>
            <person name="Long M."/>
            <person name="Low L."/>
            <person name="Lozovsky E."/>
            <person name="Lu J."/>
            <person name="Luo M."/>
            <person name="Machado C.A."/>
            <person name="Makalowski W."/>
            <person name="Marzo M."/>
            <person name="Matsuda M."/>
            <person name="Matzkin L."/>
            <person name="McAllister B."/>
            <person name="McBride C.S."/>
            <person name="McKernan B."/>
            <person name="McKernan K."/>
            <person name="Mendez-Lago M."/>
            <person name="Minx P."/>
            <person name="Mollenhauer M.U."/>
            <person name="Montooth K."/>
            <person name="Mount S.M."/>
            <person name="Mu X."/>
            <person name="Myers E."/>
            <person name="Negre B."/>
            <person name="Newfeld S."/>
            <person name="Nielsen R."/>
            <person name="Noor M.A."/>
            <person name="O'Grady P."/>
            <person name="Pachter L."/>
            <person name="Papaceit M."/>
            <person name="Parisi M.J."/>
            <person name="Parisi M."/>
            <person name="Parts L."/>
            <person name="Pedersen J.S."/>
            <person name="Pesole G."/>
            <person name="Phillippy A.M."/>
            <person name="Ponting C.P."/>
            <person name="Pop M."/>
            <person name="Porcelli D."/>
            <person name="Powell J.R."/>
            <person name="Prohaska S."/>
            <person name="Pruitt K."/>
            <person name="Puig M."/>
            <person name="Quesneville H."/>
            <person name="Ram K.R."/>
            <person name="Rand D."/>
            <person name="Rasmussen M.D."/>
            <person name="Reed L.K."/>
            <person name="Reenan R."/>
            <person name="Reily A."/>
            <person name="Remington K.A."/>
            <person name="Rieger T.T."/>
            <person name="Ritchie M.G."/>
            <person name="Robin C."/>
            <person name="Rogers Y.H."/>
            <person name="Rohde C."/>
            <person name="Rozas J."/>
            <person name="Rubenfield M.J."/>
            <person name="Ruiz A."/>
            <person name="Russo S."/>
            <person name="Salzberg S.L."/>
            <person name="Sanchez-Gracia A."/>
            <person name="Saranga D.J."/>
            <person name="Sato H."/>
            <person name="Schaeffer S.W."/>
            <person name="Schatz M.C."/>
            <person name="Schlenke T."/>
            <person name="Schwartz R."/>
            <person name="Segarra C."/>
            <person name="Singh R.S."/>
            <person name="Sirot L."/>
            <person name="Sirota M."/>
            <person name="Sisneros N.B."/>
            <person name="Smith C.D."/>
            <person name="Smith T.F."/>
            <person name="Spieth J."/>
            <person name="Stage D.E."/>
            <person name="Stark A."/>
            <person name="Stephan W."/>
            <person name="Strausberg R.L."/>
            <person name="Strempel S."/>
            <person name="Sturgill D."/>
            <person name="Sutton G."/>
            <person name="Sutton G.G."/>
            <person name="Tao W."/>
            <person name="Teichmann S."/>
            <person name="Tobari Y.N."/>
            <person name="Tomimura Y."/>
            <person name="Tsolas J.M."/>
            <person name="Valente V.L."/>
            <person name="Venter E."/>
            <person name="Venter J.C."/>
            <person name="Vicario S."/>
            <person name="Vieira F.G."/>
            <person name="Vilella A.J."/>
            <person name="Villasante A."/>
            <person name="Walenz B."/>
            <person name="Wang J."/>
            <person name="Wasserman M."/>
            <person name="Watts T."/>
            <person name="Wilson D."/>
            <person name="Wilson R.K."/>
            <person name="Wing R.A."/>
            <person name="Wolfner M.F."/>
            <person name="Wong A."/>
            <person name="Wong G.K."/>
            <person name="Wu C.I."/>
            <person name="Wu G."/>
            <person name="Yamamoto D."/>
            <person name="Yang H.P."/>
            <person name="Yang S.P."/>
            <person name="Yorke J.A."/>
            <person name="Yoshida K."/>
            <person name="Zdobnov E."/>
            <person name="Zhang P."/>
            <person name="Zhang Y."/>
            <person name="Zimin A.V."/>
            <person name="Baldwin J."/>
            <person name="Abdouelleil A."/>
            <person name="Abdulkadir J."/>
            <person name="Abebe A."/>
            <person name="Abera B."/>
            <person name="Abreu J."/>
            <person name="Acer S.C."/>
            <person name="Aftuck L."/>
            <person name="Alexander A."/>
            <person name="An P."/>
            <person name="Anderson E."/>
            <person name="Anderson S."/>
            <person name="Arachi H."/>
            <person name="Azer M."/>
            <person name="Bachantsang P."/>
            <person name="Barry A."/>
            <person name="Bayul T."/>
            <person name="Berlin A."/>
            <person name="Bessette D."/>
            <person name="Bloom T."/>
            <person name="Blye J."/>
            <person name="Boguslavskiy L."/>
            <person name="Bonnet C."/>
            <person name="Boukhgalter B."/>
            <person name="Bourzgui I."/>
            <person name="Brown A."/>
            <person name="Cahill P."/>
            <person name="Channer S."/>
            <person name="Cheshatsang Y."/>
            <person name="Chuda L."/>
            <person name="Citroen M."/>
            <person name="Collymore A."/>
            <person name="Cooke P."/>
            <person name="Costello M."/>
            <person name="D'Aco K."/>
            <person name="Daza R."/>
            <person name="De Haan G."/>
            <person name="DeGray S."/>
            <person name="DeMaso C."/>
            <person name="Dhargay N."/>
            <person name="Dooley K."/>
            <person name="Dooley E."/>
            <person name="Doricent M."/>
            <person name="Dorje P."/>
            <person name="Dorjee K."/>
            <person name="Dupes A."/>
            <person name="Elong R."/>
            <person name="Falk J."/>
            <person name="Farina A."/>
            <person name="Faro S."/>
            <person name="Ferguson D."/>
            <person name="Fisher S."/>
            <person name="Foley C.D."/>
            <person name="Franke A."/>
            <person name="Friedrich D."/>
            <person name="Gadbois L."/>
            <person name="Gearin G."/>
            <person name="Gearin C.R."/>
            <person name="Giannoukos G."/>
            <person name="Goode T."/>
            <person name="Graham J."/>
            <person name="Grandbois E."/>
            <person name="Grewal S."/>
            <person name="Gyaltsen K."/>
            <person name="Hafez N."/>
            <person name="Hagos B."/>
            <person name="Hall J."/>
            <person name="Henson C."/>
            <person name="Hollinger A."/>
            <person name="Honan T."/>
            <person name="Huard M.D."/>
            <person name="Hughes L."/>
            <person name="Hurhula B."/>
            <person name="Husby M.E."/>
            <person name="Kamat A."/>
            <person name="Kanga B."/>
            <person name="Kashin S."/>
            <person name="Khazanovich D."/>
            <person name="Kisner P."/>
            <person name="Lance K."/>
            <person name="Lara M."/>
            <person name="Lee W."/>
            <person name="Lennon N."/>
            <person name="Letendre F."/>
            <person name="LeVine R."/>
            <person name="Lipovsky A."/>
            <person name="Liu X."/>
            <person name="Liu J."/>
            <person name="Liu S."/>
            <person name="Lokyitsang T."/>
            <person name="Lokyitsang Y."/>
            <person name="Lubonja R."/>
            <person name="Lui A."/>
            <person name="MacDonald P."/>
            <person name="Magnisalis V."/>
            <person name="Maru K."/>
            <person name="Matthews C."/>
            <person name="McCusker W."/>
            <person name="McDonough S."/>
            <person name="Mehta T."/>
            <person name="Meldrim J."/>
            <person name="Meneus L."/>
            <person name="Mihai O."/>
            <person name="Mihalev A."/>
            <person name="Mihova T."/>
            <person name="Mittelman R."/>
            <person name="Mlenga V."/>
            <person name="Montmayeur A."/>
            <person name="Mulrain L."/>
            <person name="Navidi A."/>
            <person name="Naylor J."/>
            <person name="Negash T."/>
            <person name="Nguyen T."/>
            <person name="Nguyen N."/>
            <person name="Nicol R."/>
            <person name="Norbu C."/>
            <person name="Norbu N."/>
            <person name="Novod N."/>
            <person name="O'Neill B."/>
            <person name="Osman S."/>
            <person name="Markiewicz E."/>
            <person name="Oyono O.L."/>
            <person name="Patti C."/>
            <person name="Phunkhang P."/>
            <person name="Pierre F."/>
            <person name="Priest M."/>
            <person name="Raghuraman S."/>
            <person name="Rege F."/>
            <person name="Reyes R."/>
            <person name="Rise C."/>
            <person name="Rogov P."/>
            <person name="Ross K."/>
            <person name="Ryan E."/>
            <person name="Settipalli S."/>
            <person name="Shea T."/>
            <person name="Sherpa N."/>
            <person name="Shi L."/>
            <person name="Shih D."/>
            <person name="Sparrow T."/>
            <person name="Spaulding J."/>
            <person name="Stalker J."/>
            <person name="Stange-Thomann N."/>
            <person name="Stavropoulos S."/>
            <person name="Stone C."/>
            <person name="Strader C."/>
            <person name="Tesfaye S."/>
            <person name="Thomson T."/>
            <person name="Thoulutsang Y."/>
            <person name="Thoulutsang D."/>
            <person name="Topham K."/>
            <person name="Topping I."/>
            <person name="Tsamla T."/>
            <person name="Vassiliev H."/>
            <person name="Vo A."/>
            <person name="Wangchuk T."/>
            <person name="Wangdi T."/>
            <person name="Weiand M."/>
            <person name="Wilkinson J."/>
            <person name="Wilson A."/>
            <person name="Yadav S."/>
            <person name="Young G."/>
            <person name="Yu Q."/>
            <person name="Zembek L."/>
            <person name="Zhong D."/>
            <person name="Zimmer A."/>
            <person name="Zwirko Z."/>
            <person name="Jaffe D.B."/>
            <person name="Alvarez P."/>
            <person name="Brockman W."/>
            <person name="Butler J."/>
            <person name="Chin C."/>
            <person name="Gnerre S."/>
            <person name="Grabherr M."/>
            <person name="Kleber M."/>
            <person name="Mauceli E."/>
            <person name="MacCallum I."/>
        </authorList>
    </citation>
    <scope>NUCLEOTIDE SEQUENCE [LARGE SCALE GENOMIC DNA]</scope>
    <source>
        <strain evidence="14">Tucson 14030-0811.24</strain>
    </source>
</reference>
<dbReference type="SMART" id="SM00020">
    <property type="entry name" value="Tryp_SPc"/>
    <property type="match status" value="1"/>
</dbReference>
<keyword evidence="7" id="KW-0865">Zymogen</keyword>
<evidence type="ECO:0000256" key="1">
    <source>
        <dbReference type="ARBA" id="ARBA00004239"/>
    </source>
</evidence>
<dbReference type="Proteomes" id="UP000007798">
    <property type="component" value="Unassembled WGS sequence"/>
</dbReference>
<dbReference type="PROSITE" id="PS50240">
    <property type="entry name" value="TRYPSIN_DOM"/>
    <property type="match status" value="1"/>
</dbReference>
<dbReference type="PANTHER" id="PTHR24276:SF91">
    <property type="entry name" value="AT26814P-RELATED"/>
    <property type="match status" value="1"/>
</dbReference>
<evidence type="ECO:0000256" key="7">
    <source>
        <dbReference type="ARBA" id="ARBA00023145"/>
    </source>
</evidence>
<dbReference type="KEGG" id="dwi:6648964"/>
<dbReference type="STRING" id="7260.B4NDT2"/>
<dbReference type="InterPro" id="IPR001314">
    <property type="entry name" value="Peptidase_S1A"/>
</dbReference>
<dbReference type="OMA" id="APAVYNN"/>
<evidence type="ECO:0000256" key="4">
    <source>
        <dbReference type="ARBA" id="ARBA00022729"/>
    </source>
</evidence>
<dbReference type="PhylomeDB" id="B4NDT2"/>
<dbReference type="GO" id="GO:0006508">
    <property type="term" value="P:proteolysis"/>
    <property type="evidence" value="ECO:0007669"/>
    <property type="project" value="UniProtKB-KW"/>
</dbReference>
<feature type="domain" description="Peptidase S1" evidence="12">
    <location>
        <begin position="10"/>
        <end position="245"/>
    </location>
</feature>
<dbReference type="Pfam" id="PF00089">
    <property type="entry name" value="Trypsin"/>
    <property type="match status" value="1"/>
</dbReference>
<dbReference type="PRINTS" id="PR00722">
    <property type="entry name" value="CHYMOTRYPSIN"/>
</dbReference>
<evidence type="ECO:0000313" key="14">
    <source>
        <dbReference type="Proteomes" id="UP000007798"/>
    </source>
</evidence>
<evidence type="ECO:0000256" key="9">
    <source>
        <dbReference type="ARBA" id="ARBA00036320"/>
    </source>
</evidence>
<evidence type="ECO:0000259" key="12">
    <source>
        <dbReference type="PROSITE" id="PS50240"/>
    </source>
</evidence>
<dbReference type="EC" id="3.4.21.4" evidence="10"/>